<keyword evidence="1" id="KW-0812">Transmembrane</keyword>
<keyword evidence="3" id="KW-1185">Reference proteome</keyword>
<keyword evidence="1" id="KW-1133">Transmembrane helix</keyword>
<reference evidence="2" key="1">
    <citation type="journal article" date="2024" name="BMC Genomics">
        <title>Functional annotation of a divergent genome using sequence and structure-based similarity.</title>
        <authorList>
            <person name="Svedberg D."/>
            <person name="Winiger R.R."/>
            <person name="Berg A."/>
            <person name="Sharma H."/>
            <person name="Tellgren-Roth C."/>
            <person name="Debrunner-Vossbrinck B.A."/>
            <person name="Vossbrinck C.R."/>
            <person name="Barandun J."/>
        </authorList>
    </citation>
    <scope>NUCLEOTIDE SEQUENCE</scope>
    <source>
        <strain evidence="2">Illinois isolate</strain>
    </source>
</reference>
<dbReference type="EMBL" id="CP142730">
    <property type="protein sequence ID" value="WUR03622.1"/>
    <property type="molecule type" value="Genomic_DNA"/>
</dbReference>
<accession>A0AAX4JCC1</accession>
<gene>
    <name evidence="2" type="ORF">VNE69_05211</name>
</gene>
<dbReference type="GeneID" id="90541435"/>
<dbReference type="KEGG" id="vnx:VNE69_05211"/>
<dbReference type="RefSeq" id="XP_065329767.1">
    <property type="nucleotide sequence ID" value="XM_065473695.1"/>
</dbReference>
<protein>
    <submittedName>
        <fullName evidence="2">SP-containing membrane protein</fullName>
    </submittedName>
</protein>
<sequence>MKQFIIFISLIYNNTNRISNVISKSMYIKNHHKICDTTNGVAEITGQPAIAPKIFIEMIWNIVTDHSAFKYFVSNNITTYPFYNKEIKLKKAYQKLAKHMFSLKSRKFNYHTRFNTNEQTFINDMIGVATGYYKMLGLCYKNVLDKAIFVEVKAKEIMNRNICFIPNRENELPVVVYKLCNGVVKFYVNCRIGTKSKILNLIKQTKEQISTSYCFNNLKKSDISGVKLQNLVNNTRDTNIIDYTTSISNINTNTTIYEGVSFSNVTYPYIIPSVLNNNTIDNAITFQTYFVNDFANNSDVKNIKISEFSINDDYKLNIDKTNSNTKNSIINDRSTSFNKIFSLIPTTIVAIVIIIILVVLYYFLYKKYFVSDNRRYMRRSRRSKDLGVFRIDEIVECTTTL</sequence>
<organism evidence="2 3">
    <name type="scientific">Vairimorpha necatrix</name>
    <dbReference type="NCBI Taxonomy" id="6039"/>
    <lineage>
        <taxon>Eukaryota</taxon>
        <taxon>Fungi</taxon>
        <taxon>Fungi incertae sedis</taxon>
        <taxon>Microsporidia</taxon>
        <taxon>Nosematidae</taxon>
        <taxon>Vairimorpha</taxon>
    </lineage>
</organism>
<dbReference type="Proteomes" id="UP001334084">
    <property type="component" value="Chromosome 5"/>
</dbReference>
<feature type="transmembrane region" description="Helical" evidence="1">
    <location>
        <begin position="340"/>
        <end position="365"/>
    </location>
</feature>
<dbReference type="AlphaFoldDB" id="A0AAX4JCC1"/>
<keyword evidence="1" id="KW-0472">Membrane</keyword>
<evidence type="ECO:0000256" key="1">
    <source>
        <dbReference type="SAM" id="Phobius"/>
    </source>
</evidence>
<proteinExistence type="predicted"/>
<evidence type="ECO:0000313" key="2">
    <source>
        <dbReference type="EMBL" id="WUR03622.1"/>
    </source>
</evidence>
<evidence type="ECO:0000313" key="3">
    <source>
        <dbReference type="Proteomes" id="UP001334084"/>
    </source>
</evidence>
<name>A0AAX4JCC1_9MICR</name>